<evidence type="ECO:0008006" key="4">
    <source>
        <dbReference type="Google" id="ProtNLM"/>
    </source>
</evidence>
<keyword evidence="1" id="KW-0732">Signal</keyword>
<dbReference type="AlphaFoldDB" id="A0A327JGI7"/>
<dbReference type="Proteomes" id="UP000249299">
    <property type="component" value="Unassembled WGS sequence"/>
</dbReference>
<accession>A0A327JGI7</accession>
<protein>
    <recommendedName>
        <fullName evidence="4">Lipocalin-like domain-containing protein</fullName>
    </recommendedName>
</protein>
<reference evidence="2 3" key="1">
    <citation type="submission" date="2017-07" db="EMBL/GenBank/DDBJ databases">
        <title>Draft Genome Sequences of Select Purple Nonsulfur Bacteria.</title>
        <authorList>
            <person name="Lasarre B."/>
            <person name="Mckinlay J.B."/>
        </authorList>
    </citation>
    <scope>NUCLEOTIDE SEQUENCE [LARGE SCALE GENOMIC DNA]</scope>
    <source>
        <strain evidence="2 3">DSM 11290</strain>
    </source>
</reference>
<evidence type="ECO:0000313" key="2">
    <source>
        <dbReference type="EMBL" id="RAI24118.1"/>
    </source>
</evidence>
<comment type="caution">
    <text evidence="2">The sequence shown here is derived from an EMBL/GenBank/DDBJ whole genome shotgun (WGS) entry which is preliminary data.</text>
</comment>
<name>A0A327JGI7_9HYPH</name>
<dbReference type="EMBL" id="NPEV01000085">
    <property type="protein sequence ID" value="RAI24118.1"/>
    <property type="molecule type" value="Genomic_DNA"/>
</dbReference>
<proteinExistence type="predicted"/>
<evidence type="ECO:0000313" key="3">
    <source>
        <dbReference type="Proteomes" id="UP000249299"/>
    </source>
</evidence>
<gene>
    <name evidence="2" type="ORF">CH339_22755</name>
</gene>
<dbReference type="RefSeq" id="WP_111436728.1">
    <property type="nucleotide sequence ID" value="NZ_JACIGG010000028.1"/>
</dbReference>
<feature type="chain" id="PRO_5016246147" description="Lipocalin-like domain-containing protein" evidence="1">
    <location>
        <begin position="28"/>
        <end position="178"/>
    </location>
</feature>
<organism evidence="2 3">
    <name type="scientific">Rhodobium orientis</name>
    <dbReference type="NCBI Taxonomy" id="34017"/>
    <lineage>
        <taxon>Bacteria</taxon>
        <taxon>Pseudomonadati</taxon>
        <taxon>Pseudomonadota</taxon>
        <taxon>Alphaproteobacteria</taxon>
        <taxon>Hyphomicrobiales</taxon>
        <taxon>Rhodobiaceae</taxon>
        <taxon>Rhodobium</taxon>
    </lineage>
</organism>
<feature type="signal peptide" evidence="1">
    <location>
        <begin position="1"/>
        <end position="27"/>
    </location>
</feature>
<keyword evidence="3" id="KW-1185">Reference proteome</keyword>
<evidence type="ECO:0000256" key="1">
    <source>
        <dbReference type="SAM" id="SignalP"/>
    </source>
</evidence>
<sequence length="178" mass="18431">MRILFRRFLAPAAGLLLMAGGASPAFADAGTDFLAAISGAWQGRGTAQTKVESEPEAIICRIESTLSDSGRKISNSGACAGAQGKAKIAGQLSYNPDTRLFTGRFISTGDGDGTATSSGALVGETLQLKTVRYDTRQNVTSRGVVTIAPEGNGFTIEAVETDVATGQSFSSLKVSFSR</sequence>